<protein>
    <recommendedName>
        <fullName evidence="5">SPOR domain-containing protein</fullName>
    </recommendedName>
</protein>
<keyword evidence="4" id="KW-1185">Reference proteome</keyword>
<evidence type="ECO:0000256" key="1">
    <source>
        <dbReference type="SAM" id="MobiDB-lite"/>
    </source>
</evidence>
<feature type="signal peptide" evidence="2">
    <location>
        <begin position="1"/>
        <end position="33"/>
    </location>
</feature>
<dbReference type="Proteomes" id="UP001259982">
    <property type="component" value="Unassembled WGS sequence"/>
</dbReference>
<reference evidence="3 4" key="1">
    <citation type="submission" date="2023-09" db="EMBL/GenBank/DDBJ databases">
        <authorList>
            <person name="Rey-Velasco X."/>
        </authorList>
    </citation>
    <scope>NUCLEOTIDE SEQUENCE [LARGE SCALE GENOMIC DNA]</scope>
    <source>
        <strain evidence="3 4">P385</strain>
    </source>
</reference>
<feature type="region of interest" description="Disordered" evidence="1">
    <location>
        <begin position="169"/>
        <end position="204"/>
    </location>
</feature>
<name>A0ABU3B928_9GAMM</name>
<evidence type="ECO:0008006" key="5">
    <source>
        <dbReference type="Google" id="ProtNLM"/>
    </source>
</evidence>
<feature type="compositionally biased region" description="Low complexity" evidence="1">
    <location>
        <begin position="194"/>
        <end position="204"/>
    </location>
</feature>
<dbReference type="RefSeq" id="WP_311658712.1">
    <property type="nucleotide sequence ID" value="NZ_JAVRHY010000006.1"/>
</dbReference>
<evidence type="ECO:0000313" key="3">
    <source>
        <dbReference type="EMBL" id="MDT0618570.1"/>
    </source>
</evidence>
<feature type="compositionally biased region" description="Polar residues" evidence="1">
    <location>
        <begin position="106"/>
        <end position="122"/>
    </location>
</feature>
<feature type="chain" id="PRO_5046629126" description="SPOR domain-containing protein" evidence="2">
    <location>
        <begin position="34"/>
        <end position="281"/>
    </location>
</feature>
<comment type="caution">
    <text evidence="3">The sequence shown here is derived from an EMBL/GenBank/DDBJ whole genome shotgun (WGS) entry which is preliminary data.</text>
</comment>
<gene>
    <name evidence="3" type="ORF">RM531_08770</name>
</gene>
<accession>A0ABU3B928</accession>
<organism evidence="3 4">
    <name type="scientific">Spectribacter acetivorans</name>
    <dbReference type="NCBI Taxonomy" id="3075603"/>
    <lineage>
        <taxon>Bacteria</taxon>
        <taxon>Pseudomonadati</taxon>
        <taxon>Pseudomonadota</taxon>
        <taxon>Gammaproteobacteria</taxon>
        <taxon>Salinisphaerales</taxon>
        <taxon>Salinisphaeraceae</taxon>
        <taxon>Spectribacter</taxon>
    </lineage>
</organism>
<keyword evidence="2" id="KW-0732">Signal</keyword>
<evidence type="ECO:0000313" key="4">
    <source>
        <dbReference type="Proteomes" id="UP001259982"/>
    </source>
</evidence>
<dbReference type="EMBL" id="JAVRHY010000006">
    <property type="protein sequence ID" value="MDT0618570.1"/>
    <property type="molecule type" value="Genomic_DNA"/>
</dbReference>
<evidence type="ECO:0000256" key="2">
    <source>
        <dbReference type="SAM" id="SignalP"/>
    </source>
</evidence>
<proteinExistence type="predicted"/>
<feature type="region of interest" description="Disordered" evidence="1">
    <location>
        <begin position="95"/>
        <end position="137"/>
    </location>
</feature>
<sequence>MHVMKNIQLPPSSKTLGLAGVIAAVLLSGPAAAQSFEDEMMRRLEHLQKRTATLTRMVHELKLEGASRDAKLEEQMSWQRQQTADVAARMRDLELGGDGSYVGNERSIQTQPARRKSNTQATGVEPAAAVTTRESAKESRSAYEYGYGDQSYAGQPVGNASSWANTGADNSYLSRGARTPGQKSRRSDSAGRDTSVSPSSGSTGSAEWTYKVVIQYFNETDAYQAKEAMDAAGIEDAYVQAWGSSYRVVLGEYDDRIDARIRSAVVDKKFGRKPGISQERG</sequence>